<keyword evidence="3" id="KW-1185">Reference proteome</keyword>
<sequence length="89" mass="8424">MIMIKSTVLVIAAGTALVASPVASVHRAQSDTAIQGFASPDAAEIDAVALVGADGHALGGIVPASIVGTRSAAAGLGAAAGAAAATMHY</sequence>
<keyword evidence="1" id="KW-0732">Signal</keyword>
<dbReference type="RefSeq" id="WP_309799456.1">
    <property type="nucleotide sequence ID" value="NZ_JAVDPW010000010.1"/>
</dbReference>
<feature type="chain" id="PRO_5045488593" evidence="1">
    <location>
        <begin position="20"/>
        <end position="89"/>
    </location>
</feature>
<evidence type="ECO:0000313" key="2">
    <source>
        <dbReference type="EMBL" id="MDR6292928.1"/>
    </source>
</evidence>
<evidence type="ECO:0000313" key="3">
    <source>
        <dbReference type="Proteomes" id="UP001262410"/>
    </source>
</evidence>
<reference evidence="2 3" key="1">
    <citation type="submission" date="2023-07" db="EMBL/GenBank/DDBJ databases">
        <title>Sorghum-associated microbial communities from plants grown in Nebraska, USA.</title>
        <authorList>
            <person name="Schachtman D."/>
        </authorList>
    </citation>
    <scope>NUCLEOTIDE SEQUENCE [LARGE SCALE GENOMIC DNA]</scope>
    <source>
        <strain evidence="2 3">584</strain>
    </source>
</reference>
<comment type="caution">
    <text evidence="2">The sequence shown here is derived from an EMBL/GenBank/DDBJ whole genome shotgun (WGS) entry which is preliminary data.</text>
</comment>
<feature type="signal peptide" evidence="1">
    <location>
        <begin position="1"/>
        <end position="19"/>
    </location>
</feature>
<accession>A0ABU1JXA2</accession>
<dbReference type="Proteomes" id="UP001262410">
    <property type="component" value="Unassembled WGS sequence"/>
</dbReference>
<organism evidence="2 3">
    <name type="scientific">Inquilinus ginsengisoli</name>
    <dbReference type="NCBI Taxonomy" id="363840"/>
    <lineage>
        <taxon>Bacteria</taxon>
        <taxon>Pseudomonadati</taxon>
        <taxon>Pseudomonadota</taxon>
        <taxon>Alphaproteobacteria</taxon>
        <taxon>Rhodospirillales</taxon>
        <taxon>Rhodospirillaceae</taxon>
        <taxon>Inquilinus</taxon>
    </lineage>
</organism>
<name>A0ABU1JXA2_9PROT</name>
<evidence type="ECO:0000256" key="1">
    <source>
        <dbReference type="SAM" id="SignalP"/>
    </source>
</evidence>
<dbReference type="EMBL" id="JAVDPW010000010">
    <property type="protein sequence ID" value="MDR6292928.1"/>
    <property type="molecule type" value="Genomic_DNA"/>
</dbReference>
<protein>
    <submittedName>
        <fullName evidence="2">Uncharacterized protein</fullName>
    </submittedName>
</protein>
<proteinExistence type="predicted"/>
<gene>
    <name evidence="2" type="ORF">E9232_005473</name>
</gene>